<dbReference type="SMART" id="SM00901">
    <property type="entry name" value="FRG"/>
    <property type="match status" value="1"/>
</dbReference>
<evidence type="ECO:0000313" key="3">
    <source>
        <dbReference type="Proteomes" id="UP000326464"/>
    </source>
</evidence>
<dbReference type="AlphaFoldDB" id="A0A7X1NSI1"/>
<protein>
    <submittedName>
        <fullName evidence="2">FRG domain-containing protein</fullName>
    </submittedName>
</protein>
<organism evidence="2 3">
    <name type="scientific">Arthrobacter bussei</name>
    <dbReference type="NCBI Taxonomy" id="2594179"/>
    <lineage>
        <taxon>Bacteria</taxon>
        <taxon>Bacillati</taxon>
        <taxon>Actinomycetota</taxon>
        <taxon>Actinomycetes</taxon>
        <taxon>Micrococcales</taxon>
        <taxon>Micrococcaceae</taxon>
        <taxon>Arthrobacter</taxon>
    </lineage>
</organism>
<evidence type="ECO:0000259" key="1">
    <source>
        <dbReference type="SMART" id="SM00901"/>
    </source>
</evidence>
<feature type="domain" description="FRG" evidence="1">
    <location>
        <begin position="23"/>
        <end position="135"/>
    </location>
</feature>
<accession>A0A7X1NSI1</accession>
<dbReference type="RefSeq" id="WP_152817064.1">
    <property type="nucleotide sequence ID" value="NZ_VJXX01000007.1"/>
</dbReference>
<name>A0A7X1NSI1_9MICC</name>
<dbReference type="InterPro" id="IPR014966">
    <property type="entry name" value="FRG-dom"/>
</dbReference>
<dbReference type="Proteomes" id="UP000326464">
    <property type="component" value="Unassembled WGS sequence"/>
</dbReference>
<dbReference type="OrthoDB" id="9816036at2"/>
<comment type="caution">
    <text evidence="2">The sequence shown here is derived from an EMBL/GenBank/DDBJ whole genome shotgun (WGS) entry which is preliminary data.</text>
</comment>
<dbReference type="Pfam" id="PF08867">
    <property type="entry name" value="FRG"/>
    <property type="match status" value="1"/>
</dbReference>
<proteinExistence type="predicted"/>
<keyword evidence="3" id="KW-1185">Reference proteome</keyword>
<sequence>MTIATSEAEDVPALISQVITREPTKQMWFRGQGCNTHELNPSIWRRMRLKAFPDPVSSAQVLDLETRLITRFRQRSLPYWPAGYPQTDWEHLFAMQHFGLPTRLLDWTTNLLMAVYFALDHDVSRCPCGTDRCVPTIWLLDPVKLNRSNPRLHGLPIEVLATSDKHVNHWEPGVEDAVFAPDPIAIYGTYNSDRIAAQHGTFTVAGKSMTPLEEGAVAAGTIERIHLTGDVSQLWRLFVNESVRWVLAA</sequence>
<gene>
    <name evidence="2" type="ORF">FNH21_16100</name>
</gene>
<dbReference type="EMBL" id="VJXX01000007">
    <property type="protein sequence ID" value="MPY12216.1"/>
    <property type="molecule type" value="Genomic_DNA"/>
</dbReference>
<evidence type="ECO:0000313" key="2">
    <source>
        <dbReference type="EMBL" id="MPY12216.1"/>
    </source>
</evidence>
<reference evidence="3" key="1">
    <citation type="submission" date="2019-07" db="EMBL/GenBank/DDBJ databases">
        <title>Arthrobacter KR32 sp. nov., isolated from mountain cheese made of cows milk.</title>
        <authorList>
            <person name="Flegler A."/>
        </authorList>
    </citation>
    <scope>NUCLEOTIDE SEQUENCE [LARGE SCALE GENOMIC DNA]</scope>
    <source>
        <strain evidence="3">KR32</strain>
    </source>
</reference>